<keyword evidence="2" id="KW-0614">Plasmid</keyword>
<geneLocation type="plasmid" evidence="2 3">
    <name>pGspE55-1</name>
</geneLocation>
<evidence type="ECO:0000313" key="2">
    <source>
        <dbReference type="EMBL" id="BBW98925.1"/>
    </source>
</evidence>
<name>A0A679FW48_9BACL</name>
<dbReference type="AlphaFoldDB" id="A0A679FW48"/>
<dbReference type="InterPro" id="IPR032528">
    <property type="entry name" value="Ribosom_S30AE_C"/>
</dbReference>
<accession>A0A679FW48</accession>
<dbReference type="Pfam" id="PF16321">
    <property type="entry name" value="Ribosom_S30AE_C"/>
    <property type="match status" value="1"/>
</dbReference>
<dbReference type="Gene3D" id="3.30.505.50">
    <property type="entry name" value="Sigma 54 modulation/S30EA ribosomal protein, C-terminal domain"/>
    <property type="match status" value="1"/>
</dbReference>
<dbReference type="InterPro" id="IPR050574">
    <property type="entry name" value="HPF/YfiA_ribosome-assoc"/>
</dbReference>
<reference evidence="3" key="1">
    <citation type="journal article" date="2020" name="Microbiol. Resour. Announc.">
        <title>Complete Genome Sequence of Geobacillus sp. Strain E55-1, Isolated from Mine Geyser in Japan.</title>
        <authorList>
            <person name="Miyazaki K."/>
            <person name="Hase E."/>
            <person name="Tokito N."/>
        </authorList>
    </citation>
    <scope>NUCLEOTIDE SEQUENCE [LARGE SCALE GENOMIC DNA]</scope>
    <source>
        <strain evidence="3">E55-1</strain>
        <plasmid evidence="3">pGspE55-1</plasmid>
    </source>
</reference>
<evidence type="ECO:0000313" key="3">
    <source>
        <dbReference type="Proteomes" id="UP000501421"/>
    </source>
</evidence>
<sequence length="160" mass="18730">MHVHIDTKREDAAIRLREAVVECFAPVSSQIGARMNIRVEESTCQYRVVIVAVRGKRTIKVQSKHNNIKRALSMAKQKLFQKIRSSKPIDLLNETTEPRQQTEEIVAYKRIDMKPMSIEEAILQMKTFHHRAFMFLRADTQRMCLLYQRGQNQYVLLEAN</sequence>
<dbReference type="GO" id="GO:0045900">
    <property type="term" value="P:negative regulation of translational elongation"/>
    <property type="evidence" value="ECO:0007669"/>
    <property type="project" value="TreeGrafter"/>
</dbReference>
<dbReference type="InterPro" id="IPR038416">
    <property type="entry name" value="Ribosom_S30AE_C_sf"/>
</dbReference>
<proteinExistence type="predicted"/>
<dbReference type="RefSeq" id="WP_172418898.1">
    <property type="nucleotide sequence ID" value="NZ_AP022558.1"/>
</dbReference>
<dbReference type="PANTHER" id="PTHR33231">
    <property type="entry name" value="30S RIBOSOMAL PROTEIN"/>
    <property type="match status" value="1"/>
</dbReference>
<organism evidence="2 3">
    <name type="scientific">Geobacillus subterraneus</name>
    <dbReference type="NCBI Taxonomy" id="129338"/>
    <lineage>
        <taxon>Bacteria</taxon>
        <taxon>Bacillati</taxon>
        <taxon>Bacillota</taxon>
        <taxon>Bacilli</taxon>
        <taxon>Bacillales</taxon>
        <taxon>Anoxybacillaceae</taxon>
        <taxon>Geobacillus</taxon>
    </lineage>
</organism>
<protein>
    <submittedName>
        <fullName evidence="2">Ribosome-associated protein</fullName>
    </submittedName>
</protein>
<dbReference type="GO" id="GO:0022627">
    <property type="term" value="C:cytosolic small ribosomal subunit"/>
    <property type="evidence" value="ECO:0007669"/>
    <property type="project" value="TreeGrafter"/>
</dbReference>
<dbReference type="EMBL" id="AP022558">
    <property type="protein sequence ID" value="BBW98925.1"/>
    <property type="molecule type" value="Genomic_DNA"/>
</dbReference>
<dbReference type="GO" id="GO:0043024">
    <property type="term" value="F:ribosomal small subunit binding"/>
    <property type="evidence" value="ECO:0007669"/>
    <property type="project" value="TreeGrafter"/>
</dbReference>
<dbReference type="PANTHER" id="PTHR33231:SF1">
    <property type="entry name" value="30S RIBOSOMAL PROTEIN"/>
    <property type="match status" value="1"/>
</dbReference>
<gene>
    <name evidence="2" type="ORF">GsuE55_37580</name>
</gene>
<evidence type="ECO:0000259" key="1">
    <source>
        <dbReference type="Pfam" id="PF16321"/>
    </source>
</evidence>
<keyword evidence="3" id="KW-1185">Reference proteome</keyword>
<dbReference type="Proteomes" id="UP000501421">
    <property type="component" value="Plasmid pGspE55-1"/>
</dbReference>
<feature type="domain" description="Sigma 54 modulation/S30EA ribosomal protein C-terminal" evidence="1">
    <location>
        <begin position="102"/>
        <end position="154"/>
    </location>
</feature>